<proteinExistence type="predicted"/>
<evidence type="ECO:0000313" key="2">
    <source>
        <dbReference type="EMBL" id="MDQ1098321.1"/>
    </source>
</evidence>
<name>A0ABU0TMP6_9FLAO</name>
<dbReference type="EMBL" id="JAUTAL010000001">
    <property type="protein sequence ID" value="MDQ1098321.1"/>
    <property type="molecule type" value="Genomic_DNA"/>
</dbReference>
<organism evidence="2 3">
    <name type="scientific">Chryseobacterium camelliae</name>
    <dbReference type="NCBI Taxonomy" id="1265445"/>
    <lineage>
        <taxon>Bacteria</taxon>
        <taxon>Pseudomonadati</taxon>
        <taxon>Bacteroidota</taxon>
        <taxon>Flavobacteriia</taxon>
        <taxon>Flavobacteriales</taxon>
        <taxon>Weeksellaceae</taxon>
        <taxon>Chryseobacterium group</taxon>
        <taxon>Chryseobacterium</taxon>
    </lineage>
</organism>
<reference evidence="2 3" key="1">
    <citation type="submission" date="2023-07" db="EMBL/GenBank/DDBJ databases">
        <title>Functional and genomic diversity of the sorghum phyllosphere microbiome.</title>
        <authorList>
            <person name="Shade A."/>
        </authorList>
    </citation>
    <scope>NUCLEOTIDE SEQUENCE [LARGE SCALE GENOMIC DNA]</scope>
    <source>
        <strain evidence="2 3">SORGH_AS_1064</strain>
    </source>
</reference>
<keyword evidence="1" id="KW-0472">Membrane</keyword>
<dbReference type="RefSeq" id="WP_307452494.1">
    <property type="nucleotide sequence ID" value="NZ_JAUTAL010000001.1"/>
</dbReference>
<keyword evidence="1" id="KW-1133">Transmembrane helix</keyword>
<keyword evidence="1" id="KW-0812">Transmembrane</keyword>
<feature type="transmembrane region" description="Helical" evidence="1">
    <location>
        <begin position="36"/>
        <end position="53"/>
    </location>
</feature>
<evidence type="ECO:0000256" key="1">
    <source>
        <dbReference type="SAM" id="Phobius"/>
    </source>
</evidence>
<evidence type="ECO:0000313" key="3">
    <source>
        <dbReference type="Proteomes" id="UP001225072"/>
    </source>
</evidence>
<evidence type="ECO:0008006" key="4">
    <source>
        <dbReference type="Google" id="ProtNLM"/>
    </source>
</evidence>
<keyword evidence="3" id="KW-1185">Reference proteome</keyword>
<gene>
    <name evidence="2" type="ORF">QE404_003468</name>
</gene>
<accession>A0ABU0TMP6</accession>
<comment type="caution">
    <text evidence="2">The sequence shown here is derived from an EMBL/GenBank/DDBJ whole genome shotgun (WGS) entry which is preliminary data.</text>
</comment>
<protein>
    <recommendedName>
        <fullName evidence="4">DUF4175 domain-containing protein</fullName>
    </recommendedName>
</protein>
<sequence length="58" mass="6585">MKNTFLKLWGMPILLALLSVFGLVAALNGDGIWDLLGWLSLSVPLFLIIKHYYKNPIR</sequence>
<dbReference type="Proteomes" id="UP001225072">
    <property type="component" value="Unassembled WGS sequence"/>
</dbReference>